<dbReference type="Proteomes" id="UP001240643">
    <property type="component" value="Unassembled WGS sequence"/>
</dbReference>
<keyword evidence="19" id="KW-1185">Reference proteome</keyword>
<dbReference type="SMART" id="SM00957">
    <property type="entry name" value="SecA_DEAD"/>
    <property type="match status" value="1"/>
</dbReference>
<dbReference type="PANTHER" id="PTHR30612:SF0">
    <property type="entry name" value="CHLOROPLAST PROTEIN-TRANSPORTING ATPASE"/>
    <property type="match status" value="1"/>
</dbReference>
<dbReference type="SMART" id="SM00958">
    <property type="entry name" value="SecA_PP_bind"/>
    <property type="match status" value="1"/>
</dbReference>
<evidence type="ECO:0000313" key="19">
    <source>
        <dbReference type="Proteomes" id="UP001240643"/>
    </source>
</evidence>
<evidence type="ECO:0000256" key="5">
    <source>
        <dbReference type="ARBA" id="ARBA00022490"/>
    </source>
</evidence>
<dbReference type="SUPFAM" id="SSF81767">
    <property type="entry name" value="Pre-protein crosslinking domain of SecA"/>
    <property type="match status" value="1"/>
</dbReference>
<dbReference type="HAMAP" id="MF_01382">
    <property type="entry name" value="SecA"/>
    <property type="match status" value="1"/>
</dbReference>
<dbReference type="InterPro" id="IPR014018">
    <property type="entry name" value="SecA_motor_DEAD"/>
</dbReference>
<dbReference type="InterPro" id="IPR001650">
    <property type="entry name" value="Helicase_C-like"/>
</dbReference>
<dbReference type="InterPro" id="IPR011115">
    <property type="entry name" value="SecA_DEAD"/>
</dbReference>
<evidence type="ECO:0000256" key="10">
    <source>
        <dbReference type="ARBA" id="ARBA00023010"/>
    </source>
</evidence>
<evidence type="ECO:0000256" key="3">
    <source>
        <dbReference type="ARBA" id="ARBA00022448"/>
    </source>
</evidence>
<evidence type="ECO:0000256" key="4">
    <source>
        <dbReference type="ARBA" id="ARBA00022475"/>
    </source>
</evidence>
<evidence type="ECO:0000313" key="18">
    <source>
        <dbReference type="EMBL" id="MDQ0513837.1"/>
    </source>
</evidence>
<evidence type="ECO:0000256" key="2">
    <source>
        <dbReference type="ARBA" id="ARBA00007650"/>
    </source>
</evidence>
<dbReference type="NCBIfam" id="TIGR00963">
    <property type="entry name" value="secA"/>
    <property type="match status" value="1"/>
</dbReference>
<dbReference type="Pfam" id="PF01043">
    <property type="entry name" value="SecA_PP_bind"/>
    <property type="match status" value="1"/>
</dbReference>
<dbReference type="CDD" id="cd18803">
    <property type="entry name" value="SF2_C_secA"/>
    <property type="match status" value="1"/>
</dbReference>
<evidence type="ECO:0000256" key="7">
    <source>
        <dbReference type="ARBA" id="ARBA00022840"/>
    </source>
</evidence>
<dbReference type="SUPFAM" id="SSF52540">
    <property type="entry name" value="P-loop containing nucleoside triphosphate hydrolases"/>
    <property type="match status" value="2"/>
</dbReference>
<dbReference type="PRINTS" id="PR00906">
    <property type="entry name" value="SECA"/>
</dbReference>
<gene>
    <name evidence="12" type="primary">secA</name>
    <name evidence="18" type="ORF">J2Z62_000275</name>
</gene>
<feature type="domain" description="Helicase C-terminal" evidence="16">
    <location>
        <begin position="411"/>
        <end position="569"/>
    </location>
</feature>
<dbReference type="EMBL" id="JAUSWO010000001">
    <property type="protein sequence ID" value="MDQ0513837.1"/>
    <property type="molecule type" value="Genomic_DNA"/>
</dbReference>
<evidence type="ECO:0000256" key="12">
    <source>
        <dbReference type="HAMAP-Rule" id="MF_01382"/>
    </source>
</evidence>
<dbReference type="Gene3D" id="3.90.1440.10">
    <property type="entry name" value="SecA, preprotein cross-linking domain"/>
    <property type="match status" value="1"/>
</dbReference>
<reference evidence="18" key="1">
    <citation type="submission" date="2023-07" db="EMBL/GenBank/DDBJ databases">
        <title>Genomic Encyclopedia of Type Strains, Phase IV (KMG-IV): sequencing the most valuable type-strain genomes for metagenomic binning, comparative biology and taxonomic classification.</title>
        <authorList>
            <person name="Goeker M."/>
        </authorList>
    </citation>
    <scope>NUCLEOTIDE SEQUENCE [LARGE SCALE GENOMIC DNA]</scope>
    <source>
        <strain evidence="18">DSM 21204</strain>
    </source>
</reference>
<dbReference type="CDD" id="cd17928">
    <property type="entry name" value="DEXDc_SecA"/>
    <property type="match status" value="1"/>
</dbReference>
<evidence type="ECO:0000256" key="11">
    <source>
        <dbReference type="ARBA" id="ARBA00023136"/>
    </source>
</evidence>
<feature type="binding site" evidence="12">
    <location>
        <position position="83"/>
    </location>
    <ligand>
        <name>ATP</name>
        <dbReference type="ChEBI" id="CHEBI:30616"/>
    </ligand>
</feature>
<feature type="domain" description="SecA family profile" evidence="17">
    <location>
        <begin position="1"/>
        <end position="567"/>
    </location>
</feature>
<keyword evidence="6 12" id="KW-0547">Nucleotide-binding</keyword>
<comment type="similarity">
    <text evidence="2 12 13">Belongs to the SecA family.</text>
</comment>
<evidence type="ECO:0000256" key="14">
    <source>
        <dbReference type="SAM" id="MobiDB-lite"/>
    </source>
</evidence>
<dbReference type="InterPro" id="IPR036670">
    <property type="entry name" value="SecA_X-link_sf"/>
</dbReference>
<dbReference type="Pfam" id="PF21090">
    <property type="entry name" value="P-loop_SecA"/>
    <property type="match status" value="1"/>
</dbReference>
<comment type="catalytic activity">
    <reaction evidence="12">
        <text>ATP + H2O + cellular proteinSide 1 = ADP + phosphate + cellular proteinSide 2.</text>
        <dbReference type="EC" id="7.4.2.8"/>
    </reaction>
</comment>
<keyword evidence="9 12" id="KW-1278">Translocase</keyword>
<comment type="subcellular location">
    <subcellularLocation>
        <location evidence="12">Cell membrane</location>
        <topology evidence="12">Peripheral membrane protein</topology>
        <orientation evidence="12">Cytoplasmic side</orientation>
    </subcellularLocation>
    <subcellularLocation>
        <location evidence="12">Cytoplasm</location>
    </subcellularLocation>
    <subcellularLocation>
        <location evidence="1">Membrane</location>
        <topology evidence="1">Peripheral membrane protein</topology>
    </subcellularLocation>
    <text evidence="12">Distribution is 50-50.</text>
</comment>
<feature type="binding site" evidence="12">
    <location>
        <begin position="101"/>
        <end position="105"/>
    </location>
    <ligand>
        <name>ATP</name>
        <dbReference type="ChEBI" id="CHEBI:30616"/>
    </ligand>
</feature>
<dbReference type="Gene3D" id="1.10.3060.10">
    <property type="entry name" value="Helical scaffold and wing domains of SecA"/>
    <property type="match status" value="1"/>
</dbReference>
<evidence type="ECO:0000259" key="16">
    <source>
        <dbReference type="PROSITE" id="PS51194"/>
    </source>
</evidence>
<keyword evidence="10 12" id="KW-0811">Translocation</keyword>
<dbReference type="RefSeq" id="WP_256547467.1">
    <property type="nucleotide sequence ID" value="NZ_CP101809.1"/>
</dbReference>
<dbReference type="PROSITE" id="PS51192">
    <property type="entry name" value="HELICASE_ATP_BIND_1"/>
    <property type="match status" value="1"/>
</dbReference>
<evidence type="ECO:0000256" key="1">
    <source>
        <dbReference type="ARBA" id="ARBA00004170"/>
    </source>
</evidence>
<keyword evidence="5 12" id="KW-0963">Cytoplasm</keyword>
<dbReference type="InterPro" id="IPR014001">
    <property type="entry name" value="Helicase_ATP-bd"/>
</dbReference>
<keyword evidence="8 12" id="KW-0653">Protein transport</keyword>
<dbReference type="Pfam" id="PF07516">
    <property type="entry name" value="SecA_SW"/>
    <property type="match status" value="1"/>
</dbReference>
<protein>
    <recommendedName>
        <fullName evidence="12 13">Protein translocase subunit SecA</fullName>
        <ecNumber evidence="12">7.4.2.8</ecNumber>
    </recommendedName>
</protein>
<keyword evidence="7 12" id="KW-0067">ATP-binding</keyword>
<dbReference type="Pfam" id="PF07517">
    <property type="entry name" value="SecA_DEAD"/>
    <property type="match status" value="1"/>
</dbReference>
<comment type="caution">
    <text evidence="18">The sequence shown here is derived from an EMBL/GenBank/DDBJ whole genome shotgun (WGS) entry which is preliminary data.</text>
</comment>
<sequence length="848" mass="96745">MKLLSLFENKTYILNKAEKVVNQTESYKDEMRALTNNQLRDKTKLFLRRLELGETTEDILPEALATVREAAYRAHGMFAYPVQLIGAIVIFYGDFAEMKTGEGKTLTVALANYIIGLEKRGVHVVTVNEYLVKRDAEFSRKILNFLGLTVGFNTSQLSRDLKRKMFACDVTYTTHSELGFDYLRDNMVTSYDQKVLRSLNFAIIDEGDSVLIDEARTPLIISGQPQENLSFYVQVDRFVKTLVLGDFKIDPESRAVSLQSSGIKKCENYFQIQNLYSFENSDLVHKINNALTANFVFENGKEYIVQDDKILLVDHFTGRILHGRSYNAGLHQAVQAKESVQIEPENIVVATITYQSFFRLYKKIASLSGTALSEEQEFAKTYNMIVVPIPTNRPVIRNDVPDVIFGTKNLKWEAVIIEIKKRFLKGQPVLVGTSSVDDSEIVHQRLLKEKIPHEVLNARNNATEAEIVARAGKKYSVTVSTNMAGRGTDIKISEEVKKLGGLLVIGTERNESRRIDDQLRGRSGRQGDPGESIFYISLEDDLFKRFATNRFEKLSQKIEDSYFDSKMFSKTLVRIQKKVESVNFDMRKNLIEYDQVLSYQCELIYKQRDLILTTKKNVDILKRIIQKVVPEVVKLFIDSRNTTMLNYELLAESLNEKMFSYPMFLPEDFFDLTINEAENFLILILNKMVDLKTEVLGETVTNNMIREILIHNLDNGWQKHISFISKLRDSVSLRTLEQKSPLNIYIEEADIAFEKLLTETGNNVILTFLHYNIPGINTQCYEYAETLRAQRSKKIQDQMADARKTDASSSGEANLTSEHTDNSNSSASELSALEQLQSIQKAAAERGN</sequence>
<organism evidence="18 19">
    <name type="scientific">Mycoplasmoides fastidiosum</name>
    <dbReference type="NCBI Taxonomy" id="92758"/>
    <lineage>
        <taxon>Bacteria</taxon>
        <taxon>Bacillati</taxon>
        <taxon>Mycoplasmatota</taxon>
        <taxon>Mycoplasmoidales</taxon>
        <taxon>Mycoplasmoidaceae</taxon>
        <taxon>Mycoplasmoides</taxon>
    </lineage>
</organism>
<dbReference type="InterPro" id="IPR036266">
    <property type="entry name" value="SecA_Wing/Scaffold_sf"/>
</dbReference>
<accession>A0ABU0LYQ6</accession>
<dbReference type="InterPro" id="IPR044722">
    <property type="entry name" value="SecA_SF2_C"/>
</dbReference>
<keyword evidence="11 12" id="KW-0472">Membrane</keyword>
<proteinExistence type="inferred from homology"/>
<dbReference type="InterPro" id="IPR011130">
    <property type="entry name" value="SecA_preprotein_X-link_dom"/>
</dbReference>
<feature type="binding site" evidence="12">
    <location>
        <position position="489"/>
    </location>
    <ligand>
        <name>ATP</name>
        <dbReference type="ChEBI" id="CHEBI:30616"/>
    </ligand>
</feature>
<dbReference type="InterPro" id="IPR011116">
    <property type="entry name" value="SecA_Wing/Scaffold"/>
</dbReference>
<feature type="region of interest" description="Disordered" evidence="14">
    <location>
        <begin position="795"/>
        <end position="831"/>
    </location>
</feature>
<dbReference type="EC" id="7.4.2.8" evidence="12"/>
<evidence type="ECO:0000256" key="8">
    <source>
        <dbReference type="ARBA" id="ARBA00022927"/>
    </source>
</evidence>
<dbReference type="PROSITE" id="PS51196">
    <property type="entry name" value="SECA_MOTOR_DEAD"/>
    <property type="match status" value="1"/>
</dbReference>
<dbReference type="InterPro" id="IPR000185">
    <property type="entry name" value="SecA"/>
</dbReference>
<feature type="compositionally biased region" description="Basic and acidic residues" evidence="14">
    <location>
        <begin position="795"/>
        <end position="806"/>
    </location>
</feature>
<keyword evidence="4 12" id="KW-1003">Cell membrane</keyword>
<feature type="compositionally biased region" description="Polar residues" evidence="14">
    <location>
        <begin position="807"/>
        <end position="817"/>
    </location>
</feature>
<name>A0ABU0LYQ6_9BACT</name>
<evidence type="ECO:0000256" key="9">
    <source>
        <dbReference type="ARBA" id="ARBA00022967"/>
    </source>
</evidence>
<evidence type="ECO:0000256" key="6">
    <source>
        <dbReference type="ARBA" id="ARBA00022741"/>
    </source>
</evidence>
<evidence type="ECO:0000259" key="15">
    <source>
        <dbReference type="PROSITE" id="PS51192"/>
    </source>
</evidence>
<feature type="domain" description="Helicase ATP-binding" evidence="15">
    <location>
        <begin position="85"/>
        <end position="242"/>
    </location>
</feature>
<dbReference type="InterPro" id="IPR027417">
    <property type="entry name" value="P-loop_NTPase"/>
</dbReference>
<comment type="subunit">
    <text evidence="12">Monomer and homodimer. Part of the essential Sec protein translocation apparatus which comprises SecA, SecYEG and auxiliary proteins SecDF. Other proteins may also be involved.</text>
</comment>
<comment type="function">
    <text evidence="12">Part of the Sec protein translocase complex. Interacts with the SecYEG preprotein conducting channel. Has a central role in coupling the hydrolysis of ATP to the transfer of proteins into and across the cell membrane, serving as an ATP-driven molecular motor driving the stepwise translocation of polypeptide chains across the membrane.</text>
</comment>
<feature type="compositionally biased region" description="Low complexity" evidence="14">
    <location>
        <begin position="822"/>
        <end position="831"/>
    </location>
</feature>
<evidence type="ECO:0000259" key="17">
    <source>
        <dbReference type="PROSITE" id="PS51196"/>
    </source>
</evidence>
<dbReference type="PANTHER" id="PTHR30612">
    <property type="entry name" value="SECA INNER MEMBRANE COMPONENT OF SEC PROTEIN SECRETION SYSTEM"/>
    <property type="match status" value="1"/>
</dbReference>
<dbReference type="PROSITE" id="PS51194">
    <property type="entry name" value="HELICASE_CTER"/>
    <property type="match status" value="1"/>
</dbReference>
<keyword evidence="3 12" id="KW-0813">Transport</keyword>
<dbReference type="SUPFAM" id="SSF81886">
    <property type="entry name" value="Helical scaffold and wing domains of SecA"/>
    <property type="match status" value="1"/>
</dbReference>
<dbReference type="Gene3D" id="3.40.50.300">
    <property type="entry name" value="P-loop containing nucleotide triphosphate hydrolases"/>
    <property type="match status" value="3"/>
</dbReference>
<evidence type="ECO:0000256" key="13">
    <source>
        <dbReference type="RuleBase" id="RU003874"/>
    </source>
</evidence>